<organism evidence="1 2">
    <name type="scientific">Croceibacterium xixiisoli</name>
    <dbReference type="NCBI Taxonomy" id="1476466"/>
    <lineage>
        <taxon>Bacteria</taxon>
        <taxon>Pseudomonadati</taxon>
        <taxon>Pseudomonadota</taxon>
        <taxon>Alphaproteobacteria</taxon>
        <taxon>Sphingomonadales</taxon>
        <taxon>Erythrobacteraceae</taxon>
        <taxon>Croceibacterium</taxon>
    </lineage>
</organism>
<gene>
    <name evidence="1" type="ORF">GRI97_08980</name>
</gene>
<keyword evidence="2" id="KW-1185">Reference proteome</keyword>
<sequence length="242" mass="27332">MPIPFERSHLAAFRDFPSTLYGLVSRYPNARVLELGGGRAPSFPIHDMPDNIASYTVNDIDPSELARASDDYDKACFDVTGDVSAFNGQYDIIFSRTLIEHVADGRKMHRNVRDLLRPGGVAFHMAPTLYALPFVINKLLPETLSTKILYTVFPKRRNNKNKFPAHYSWCYGDRARMETMLKEIGFDQVAIRSFYGHAYFDKFPVIREADRALATMAERKDWSSLGSYAHITAFKPAALPGG</sequence>
<dbReference type="CDD" id="cd02440">
    <property type="entry name" value="AdoMet_MTases"/>
    <property type="match status" value="1"/>
</dbReference>
<dbReference type="AlphaFoldDB" id="A0A6I4TVA3"/>
<evidence type="ECO:0000313" key="1">
    <source>
        <dbReference type="EMBL" id="MXO99121.1"/>
    </source>
</evidence>
<dbReference type="OrthoDB" id="2548453at2"/>
<dbReference type="SUPFAM" id="SSF53335">
    <property type="entry name" value="S-adenosyl-L-methionine-dependent methyltransferases"/>
    <property type="match status" value="1"/>
</dbReference>
<dbReference type="Pfam" id="PF13489">
    <property type="entry name" value="Methyltransf_23"/>
    <property type="match status" value="1"/>
</dbReference>
<keyword evidence="1" id="KW-0489">Methyltransferase</keyword>
<dbReference type="RefSeq" id="WP_161390697.1">
    <property type="nucleotide sequence ID" value="NZ_JBHSCP010000001.1"/>
</dbReference>
<protein>
    <submittedName>
        <fullName evidence="1">Methyltransferase domain-containing protein</fullName>
    </submittedName>
</protein>
<dbReference type="GO" id="GO:0008168">
    <property type="term" value="F:methyltransferase activity"/>
    <property type="evidence" value="ECO:0007669"/>
    <property type="project" value="UniProtKB-KW"/>
</dbReference>
<dbReference type="Proteomes" id="UP000469430">
    <property type="component" value="Unassembled WGS sequence"/>
</dbReference>
<dbReference type="Gene3D" id="3.40.50.150">
    <property type="entry name" value="Vaccinia Virus protein VP39"/>
    <property type="match status" value="1"/>
</dbReference>
<reference evidence="1 2" key="1">
    <citation type="submission" date="2019-12" db="EMBL/GenBank/DDBJ databases">
        <title>Genomic-based taxomic classification of the family Erythrobacteraceae.</title>
        <authorList>
            <person name="Xu L."/>
        </authorList>
    </citation>
    <scope>NUCLEOTIDE SEQUENCE [LARGE SCALE GENOMIC DNA]</scope>
    <source>
        <strain evidence="1 2">S36</strain>
    </source>
</reference>
<proteinExistence type="predicted"/>
<dbReference type="EMBL" id="WTYJ01000001">
    <property type="protein sequence ID" value="MXO99121.1"/>
    <property type="molecule type" value="Genomic_DNA"/>
</dbReference>
<accession>A0A6I4TVA3</accession>
<keyword evidence="1" id="KW-0808">Transferase</keyword>
<dbReference type="GO" id="GO:0032259">
    <property type="term" value="P:methylation"/>
    <property type="evidence" value="ECO:0007669"/>
    <property type="project" value="UniProtKB-KW"/>
</dbReference>
<name>A0A6I4TVA3_9SPHN</name>
<comment type="caution">
    <text evidence="1">The sequence shown here is derived from an EMBL/GenBank/DDBJ whole genome shotgun (WGS) entry which is preliminary data.</text>
</comment>
<evidence type="ECO:0000313" key="2">
    <source>
        <dbReference type="Proteomes" id="UP000469430"/>
    </source>
</evidence>
<dbReference type="InterPro" id="IPR029063">
    <property type="entry name" value="SAM-dependent_MTases_sf"/>
</dbReference>